<keyword evidence="1" id="KW-0175">Coiled coil</keyword>
<organism evidence="2 3">
    <name type="scientific">Hevea brasiliensis</name>
    <name type="common">Para rubber tree</name>
    <name type="synonym">Siphonia brasiliensis</name>
    <dbReference type="NCBI Taxonomy" id="3981"/>
    <lineage>
        <taxon>Eukaryota</taxon>
        <taxon>Viridiplantae</taxon>
        <taxon>Streptophyta</taxon>
        <taxon>Embryophyta</taxon>
        <taxon>Tracheophyta</taxon>
        <taxon>Spermatophyta</taxon>
        <taxon>Magnoliopsida</taxon>
        <taxon>eudicotyledons</taxon>
        <taxon>Gunneridae</taxon>
        <taxon>Pentapetalae</taxon>
        <taxon>rosids</taxon>
        <taxon>fabids</taxon>
        <taxon>Malpighiales</taxon>
        <taxon>Euphorbiaceae</taxon>
        <taxon>Crotonoideae</taxon>
        <taxon>Micrandreae</taxon>
        <taxon>Hevea</taxon>
    </lineage>
</organism>
<dbReference type="PANTHER" id="PTHR33566:SF9">
    <property type="entry name" value="DEFECTIVE IN MERISTEM SILENCING PROTEIN"/>
    <property type="match status" value="1"/>
</dbReference>
<comment type="caution">
    <text evidence="2">The sequence shown here is derived from an EMBL/GenBank/DDBJ whole genome shotgun (WGS) entry which is preliminary data.</text>
</comment>
<evidence type="ECO:0000313" key="3">
    <source>
        <dbReference type="Proteomes" id="UP001174677"/>
    </source>
</evidence>
<keyword evidence="3" id="KW-1185">Reference proteome</keyword>
<proteinExistence type="predicted"/>
<dbReference type="Proteomes" id="UP001174677">
    <property type="component" value="Chromosome 9"/>
</dbReference>
<evidence type="ECO:0008006" key="4">
    <source>
        <dbReference type="Google" id="ProtNLM"/>
    </source>
</evidence>
<dbReference type="EMBL" id="JARPOI010000009">
    <property type="protein sequence ID" value="KAJ9171518.1"/>
    <property type="molecule type" value="Genomic_DNA"/>
</dbReference>
<evidence type="ECO:0000256" key="1">
    <source>
        <dbReference type="SAM" id="Coils"/>
    </source>
</evidence>
<gene>
    <name evidence="2" type="ORF">P3X46_014876</name>
</gene>
<name>A0ABQ9LY24_HEVBR</name>
<evidence type="ECO:0000313" key="2">
    <source>
        <dbReference type="EMBL" id="KAJ9171518.1"/>
    </source>
</evidence>
<dbReference type="PANTHER" id="PTHR33566">
    <property type="entry name" value="EN/SPM-LIKE TRANSPOSON-RELATED"/>
    <property type="match status" value="1"/>
</dbReference>
<feature type="coiled-coil region" evidence="1">
    <location>
        <begin position="10"/>
        <end position="37"/>
    </location>
</feature>
<accession>A0ABQ9LY24</accession>
<protein>
    <recommendedName>
        <fullName evidence="4">Protein DEFECTIVE IN MERISTEM SILENCING 3</fullName>
    </recommendedName>
</protein>
<sequence length="352" mass="39132">MFGPSSLVDFEMLKKDIKRHEDNLKFLKSEANRLDESILDLQVTLGKYHSTNTPQKATKNGGSRNEEETTEQILKQEITAAAMFCQIKTQHATLLSNLPLTKDVLGVVATLARVDNDNLNRLLSEYLGLETMLALVCRSFEGVKALEKYDGEGKINSSAGLHGLAYSIGRKINGRFLVICLEDLRPYIGGFIADDPQKKLVLSKPKLPDGSSPTGFLDFAVNMINLDNGNLYCITAKGHGLRETLFYALFSHLQVYRTRTEMLLALPCITHGALSLDGGMIKRNGVFALGNRTDVEVKFPVISSRCLPADYTKIEDAVRMLKWEQGNIAEDMRREQSLLDKAKAQLMGESKT</sequence>
<reference evidence="2" key="1">
    <citation type="journal article" date="2023" name="Plant Biotechnol. J.">
        <title>Chromosome-level wild Hevea brasiliensis genome provides new tools for genomic-assisted breeding and valuable loci to elevate rubber yield.</title>
        <authorList>
            <person name="Cheng H."/>
            <person name="Song X."/>
            <person name="Hu Y."/>
            <person name="Wu T."/>
            <person name="Yang Q."/>
            <person name="An Z."/>
            <person name="Feng S."/>
            <person name="Deng Z."/>
            <person name="Wu W."/>
            <person name="Zeng X."/>
            <person name="Tu M."/>
            <person name="Wang X."/>
            <person name="Huang H."/>
        </authorList>
    </citation>
    <scope>NUCLEOTIDE SEQUENCE</scope>
    <source>
        <strain evidence="2">MT/VB/25A 57/8</strain>
    </source>
</reference>